<evidence type="ECO:0000256" key="5">
    <source>
        <dbReference type="ARBA" id="ARBA00022679"/>
    </source>
</evidence>
<dbReference type="KEGG" id="aar:Acear_0201"/>
<dbReference type="GO" id="GO:1901605">
    <property type="term" value="P:alpha-amino acid metabolic process"/>
    <property type="evidence" value="ECO:0007669"/>
    <property type="project" value="TreeGrafter"/>
</dbReference>
<feature type="domain" description="Aminotransferase class I/classII large" evidence="7">
    <location>
        <begin position="36"/>
        <end position="389"/>
    </location>
</feature>
<dbReference type="InterPro" id="IPR015424">
    <property type="entry name" value="PyrdxlP-dep_Trfase"/>
</dbReference>
<dbReference type="PANTHER" id="PTHR42790">
    <property type="entry name" value="AMINOTRANSFERASE"/>
    <property type="match status" value="1"/>
</dbReference>
<keyword evidence="9" id="KW-1185">Reference proteome</keyword>
<dbReference type="eggNOG" id="COG1167">
    <property type="taxonomic scope" value="Bacteria"/>
</dbReference>
<evidence type="ECO:0000256" key="3">
    <source>
        <dbReference type="ARBA" id="ARBA00011738"/>
    </source>
</evidence>
<dbReference type="Pfam" id="PF00155">
    <property type="entry name" value="Aminotran_1_2"/>
    <property type="match status" value="1"/>
</dbReference>
<organism evidence="8 9">
    <name type="scientific">Acetohalobium arabaticum (strain ATCC 49924 / DSM 5501 / Z-7288)</name>
    <dbReference type="NCBI Taxonomy" id="574087"/>
    <lineage>
        <taxon>Bacteria</taxon>
        <taxon>Bacillati</taxon>
        <taxon>Bacillota</taxon>
        <taxon>Clostridia</taxon>
        <taxon>Halanaerobiales</taxon>
        <taxon>Halobacteroidaceae</taxon>
        <taxon>Acetohalobium</taxon>
    </lineage>
</organism>
<evidence type="ECO:0000256" key="2">
    <source>
        <dbReference type="ARBA" id="ARBA00007441"/>
    </source>
</evidence>
<protein>
    <submittedName>
        <fullName evidence="8">Putative transcriptional regulator, GntR family</fullName>
    </submittedName>
</protein>
<dbReference type="InterPro" id="IPR015421">
    <property type="entry name" value="PyrdxlP-dep_Trfase_major"/>
</dbReference>
<sequence>MFEEYFSDNAKQMRSSEIREFFKLTEKPEVISFAGGFPSKDCLPIDQVQEVNKRLLLEAEEEMLQYSPTEGQEDLRKYIVDFMAQKGIDVGVDNILVTSGSQQGLDLVSKIFINPGDKVITESPSYVGGLGAIRNYRGDILSIKVDNKGLRLDLLEAELERLTNNGQQIKFIYLVADFNNPTGLSLAVERREKLVELAEKYEFLILEDDPYSKLKYDGPERPAIKNFDKQGRVIYLGSFSKIFIPGIRVGWVVAAEEVIQKLILAKQSTDLCSNSMGQRLIAACGREGIIDNQIKKLCRLYRRRRDKTMESLNKYFPPEVNWTEPEGGFYTWVELPPYLNSKDLLFKAIEQNVAYVSGEAFSSSGQKQNAFRLSFSQPTLEEIEEGIYRLSEVIKTELNSFEARNQRCIK</sequence>
<dbReference type="PANTHER" id="PTHR42790:SF19">
    <property type="entry name" value="KYNURENINE_ALPHA-AMINOADIPATE AMINOTRANSFERASE, MITOCHONDRIAL"/>
    <property type="match status" value="1"/>
</dbReference>
<accession>D9QTI8</accession>
<keyword evidence="5" id="KW-0808">Transferase</keyword>
<dbReference type="Gene3D" id="3.40.640.10">
    <property type="entry name" value="Type I PLP-dependent aspartate aminotransferase-like (Major domain)"/>
    <property type="match status" value="1"/>
</dbReference>
<evidence type="ECO:0000256" key="4">
    <source>
        <dbReference type="ARBA" id="ARBA00022576"/>
    </source>
</evidence>
<keyword evidence="4" id="KW-0032">Aminotransferase</keyword>
<gene>
    <name evidence="8" type="ordered locus">Acear_0201</name>
</gene>
<evidence type="ECO:0000256" key="1">
    <source>
        <dbReference type="ARBA" id="ARBA00001933"/>
    </source>
</evidence>
<dbReference type="InterPro" id="IPR015422">
    <property type="entry name" value="PyrdxlP-dep_Trfase_small"/>
</dbReference>
<comment type="cofactor">
    <cofactor evidence="1">
        <name>pyridoxal 5'-phosphate</name>
        <dbReference type="ChEBI" id="CHEBI:597326"/>
    </cofactor>
</comment>
<dbReference type="GO" id="GO:0030170">
    <property type="term" value="F:pyridoxal phosphate binding"/>
    <property type="evidence" value="ECO:0007669"/>
    <property type="project" value="InterPro"/>
</dbReference>
<name>D9QTI8_ACEAZ</name>
<dbReference type="EMBL" id="CP002105">
    <property type="protein sequence ID" value="ADL11752.1"/>
    <property type="molecule type" value="Genomic_DNA"/>
</dbReference>
<dbReference type="HOGENOM" id="CLU_017584_0_6_9"/>
<keyword evidence="6" id="KW-0663">Pyridoxal phosphate</keyword>
<evidence type="ECO:0000259" key="7">
    <source>
        <dbReference type="Pfam" id="PF00155"/>
    </source>
</evidence>
<comment type="similarity">
    <text evidence="2">Belongs to the class-I pyridoxal-phosphate-dependent aminotransferase family.</text>
</comment>
<dbReference type="OrthoDB" id="9802328at2"/>
<evidence type="ECO:0000256" key="6">
    <source>
        <dbReference type="ARBA" id="ARBA00022898"/>
    </source>
</evidence>
<evidence type="ECO:0000313" key="8">
    <source>
        <dbReference type="EMBL" id="ADL11752.1"/>
    </source>
</evidence>
<dbReference type="InterPro" id="IPR050859">
    <property type="entry name" value="Class-I_PLP-dep_aminotransf"/>
</dbReference>
<dbReference type="SUPFAM" id="SSF53383">
    <property type="entry name" value="PLP-dependent transferases"/>
    <property type="match status" value="1"/>
</dbReference>
<dbReference type="AlphaFoldDB" id="D9QTI8"/>
<reference evidence="8 9" key="1">
    <citation type="journal article" date="2010" name="Stand. Genomic Sci.">
        <title>Complete genome sequence of Acetohalobium arabaticum type strain (Z-7288).</title>
        <authorList>
            <person name="Sikorski J."/>
            <person name="Lapidus A."/>
            <person name="Chertkov O."/>
            <person name="Lucas S."/>
            <person name="Copeland A."/>
            <person name="Glavina Del Rio T."/>
            <person name="Nolan M."/>
            <person name="Tice H."/>
            <person name="Cheng J.F."/>
            <person name="Han C."/>
            <person name="Brambilla E."/>
            <person name="Pitluck S."/>
            <person name="Liolios K."/>
            <person name="Ivanova N."/>
            <person name="Mavromatis K."/>
            <person name="Mikhailova N."/>
            <person name="Pati A."/>
            <person name="Bruce D."/>
            <person name="Detter C."/>
            <person name="Tapia R."/>
            <person name="Goodwin L."/>
            <person name="Chen A."/>
            <person name="Palaniappan K."/>
            <person name="Land M."/>
            <person name="Hauser L."/>
            <person name="Chang Y.J."/>
            <person name="Jeffries C.D."/>
            <person name="Rohde M."/>
            <person name="Goker M."/>
            <person name="Spring S."/>
            <person name="Woyke T."/>
            <person name="Bristow J."/>
            <person name="Eisen J.A."/>
            <person name="Markowitz V."/>
            <person name="Hugenholtz P."/>
            <person name="Kyrpides N.C."/>
            <person name="Klenk H.P."/>
        </authorList>
    </citation>
    <scope>NUCLEOTIDE SEQUENCE [LARGE SCALE GENOMIC DNA]</scope>
    <source>
        <strain evidence="9">ATCC 49924 / DSM 5501 / Z-7288</strain>
    </source>
</reference>
<comment type="subunit">
    <text evidence="3">Homodimer.</text>
</comment>
<dbReference type="InterPro" id="IPR004839">
    <property type="entry name" value="Aminotransferase_I/II_large"/>
</dbReference>
<proteinExistence type="inferred from homology"/>
<dbReference type="Gene3D" id="3.90.1150.10">
    <property type="entry name" value="Aspartate Aminotransferase, domain 1"/>
    <property type="match status" value="1"/>
</dbReference>
<dbReference type="Proteomes" id="UP000001661">
    <property type="component" value="Chromosome"/>
</dbReference>
<evidence type="ECO:0000313" key="9">
    <source>
        <dbReference type="Proteomes" id="UP000001661"/>
    </source>
</evidence>
<dbReference type="CDD" id="cd00609">
    <property type="entry name" value="AAT_like"/>
    <property type="match status" value="1"/>
</dbReference>
<dbReference type="RefSeq" id="WP_013277198.1">
    <property type="nucleotide sequence ID" value="NC_014378.1"/>
</dbReference>
<dbReference type="GO" id="GO:0008483">
    <property type="term" value="F:transaminase activity"/>
    <property type="evidence" value="ECO:0007669"/>
    <property type="project" value="UniProtKB-KW"/>
</dbReference>
<dbReference type="FunFam" id="3.40.640.10:FF:000053">
    <property type="entry name" value="Aminotransferase, class I"/>
    <property type="match status" value="1"/>
</dbReference>